<keyword evidence="4" id="KW-0808">Transferase</keyword>
<evidence type="ECO:0000259" key="6">
    <source>
        <dbReference type="PROSITE" id="PS51096"/>
    </source>
</evidence>
<dbReference type="InterPro" id="IPR004701">
    <property type="entry name" value="PTS_EIIA_man-typ"/>
</dbReference>
<dbReference type="Pfam" id="PF03610">
    <property type="entry name" value="EIIA-man"/>
    <property type="match status" value="1"/>
</dbReference>
<dbReference type="GO" id="GO:0009401">
    <property type="term" value="P:phosphoenolpyruvate-dependent sugar phosphotransferase system"/>
    <property type="evidence" value="ECO:0007669"/>
    <property type="project" value="InterPro"/>
</dbReference>
<dbReference type="PANTHER" id="PTHR38594">
    <property type="entry name" value="PEP-DEPENDENT DIHYDROXYACETONE KINASE, PHOSPHORYL DONOR SUBUNIT DHAM"/>
    <property type="match status" value="1"/>
</dbReference>
<comment type="catalytic activity">
    <reaction evidence="1">
        <text>dihydroxyacetone + phosphoenolpyruvate = dihydroxyacetone phosphate + pyruvate</text>
        <dbReference type="Rhea" id="RHEA:18381"/>
        <dbReference type="ChEBI" id="CHEBI:15361"/>
        <dbReference type="ChEBI" id="CHEBI:16016"/>
        <dbReference type="ChEBI" id="CHEBI:57642"/>
        <dbReference type="ChEBI" id="CHEBI:58702"/>
        <dbReference type="EC" id="2.7.1.121"/>
    </reaction>
</comment>
<evidence type="ECO:0000256" key="1">
    <source>
        <dbReference type="ARBA" id="ARBA00001113"/>
    </source>
</evidence>
<dbReference type="SUPFAM" id="SSF53062">
    <property type="entry name" value="PTS system fructose IIA component-like"/>
    <property type="match status" value="1"/>
</dbReference>
<dbReference type="GO" id="GO:0016020">
    <property type="term" value="C:membrane"/>
    <property type="evidence" value="ECO:0007669"/>
    <property type="project" value="InterPro"/>
</dbReference>
<sequence length="129" mass="13228">MVGVVIVSHSAKIAEGIKELALQMAKDHPVFTAGGTQDGGIGTDPMRIQEAIENADQGDGVAVLADLGSAVMSVDLAKEMIEPELSARVFLANAPIVEGSIAAVVEASLGSSLDKVLQTAADAKNMNKE</sequence>
<organism evidence="7 8">
    <name type="scientific">Pectinatus brassicae</name>
    <dbReference type="NCBI Taxonomy" id="862415"/>
    <lineage>
        <taxon>Bacteria</taxon>
        <taxon>Bacillati</taxon>
        <taxon>Bacillota</taxon>
        <taxon>Negativicutes</taxon>
        <taxon>Selenomonadales</taxon>
        <taxon>Selenomonadaceae</taxon>
        <taxon>Pectinatus</taxon>
    </lineage>
</organism>
<feature type="domain" description="PTS EIIA type-4" evidence="6">
    <location>
        <begin position="1"/>
        <end position="129"/>
    </location>
</feature>
<evidence type="ECO:0000313" key="7">
    <source>
        <dbReference type="EMBL" id="MBB5335412.1"/>
    </source>
</evidence>
<dbReference type="PROSITE" id="PS51096">
    <property type="entry name" value="PTS_EIIA_TYPE_4"/>
    <property type="match status" value="1"/>
</dbReference>
<dbReference type="EC" id="2.7.1.121" evidence="3"/>
<dbReference type="Gene3D" id="3.40.50.510">
    <property type="entry name" value="Phosphotransferase system, mannose-type IIA component"/>
    <property type="match status" value="1"/>
</dbReference>
<protein>
    <recommendedName>
        <fullName evidence="3">phosphoenolpyruvate--glycerone phosphotransferase</fullName>
        <ecNumber evidence="3">2.7.1.121</ecNumber>
    </recommendedName>
</protein>
<accession>A0A840UMD2</accession>
<dbReference type="InterPro" id="IPR039643">
    <property type="entry name" value="DhaM"/>
</dbReference>
<keyword evidence="7" id="KW-0418">Kinase</keyword>
<evidence type="ECO:0000256" key="3">
    <source>
        <dbReference type="ARBA" id="ARBA00012095"/>
    </source>
</evidence>
<evidence type="ECO:0000256" key="2">
    <source>
        <dbReference type="ARBA" id="ARBA00002788"/>
    </source>
</evidence>
<dbReference type="PANTHER" id="PTHR38594:SF1">
    <property type="entry name" value="PEP-DEPENDENT DIHYDROXYACETONE KINASE, PHOSPHORYL DONOR SUBUNIT DHAM"/>
    <property type="match status" value="1"/>
</dbReference>
<dbReference type="InterPro" id="IPR036662">
    <property type="entry name" value="PTS_EIIA_man-typ_sf"/>
</dbReference>
<proteinExistence type="predicted"/>
<dbReference type="GO" id="GO:0047324">
    <property type="term" value="F:phosphoenolpyruvate-glycerone phosphotransferase activity"/>
    <property type="evidence" value="ECO:0007669"/>
    <property type="project" value="UniProtKB-EC"/>
</dbReference>
<reference evidence="7 8" key="1">
    <citation type="submission" date="2020-08" db="EMBL/GenBank/DDBJ databases">
        <title>Genomic Encyclopedia of Type Strains, Phase IV (KMG-IV): sequencing the most valuable type-strain genomes for metagenomic binning, comparative biology and taxonomic classification.</title>
        <authorList>
            <person name="Goeker M."/>
        </authorList>
    </citation>
    <scope>NUCLEOTIDE SEQUENCE [LARGE SCALE GENOMIC DNA]</scope>
    <source>
        <strain evidence="7 8">DSM 24661</strain>
    </source>
</reference>
<keyword evidence="8" id="KW-1185">Reference proteome</keyword>
<dbReference type="Proteomes" id="UP000559117">
    <property type="component" value="Unassembled WGS sequence"/>
</dbReference>
<evidence type="ECO:0000256" key="5">
    <source>
        <dbReference type="ARBA" id="ARBA00046577"/>
    </source>
</evidence>
<name>A0A840UMD2_9FIRM</name>
<evidence type="ECO:0000313" key="8">
    <source>
        <dbReference type="Proteomes" id="UP000559117"/>
    </source>
</evidence>
<dbReference type="AlphaFoldDB" id="A0A840UMD2"/>
<comment type="subunit">
    <text evidence="5">Homodimer. The dihydroxyacetone kinase complex is composed of a homodimer of DhaM, a homodimer of DhaK and the subunit DhaL.</text>
</comment>
<dbReference type="GO" id="GO:0019563">
    <property type="term" value="P:glycerol catabolic process"/>
    <property type="evidence" value="ECO:0007669"/>
    <property type="project" value="InterPro"/>
</dbReference>
<dbReference type="NCBIfam" id="TIGR02364">
    <property type="entry name" value="dha_pts"/>
    <property type="match status" value="1"/>
</dbReference>
<dbReference type="InterPro" id="IPR012844">
    <property type="entry name" value="DhaM_N"/>
</dbReference>
<comment type="function">
    <text evidence="2">Component of the dihydroxyacetone kinase complex, which is responsible for the phosphoenolpyruvate (PEP)-dependent phosphorylation of dihydroxyacetone. DhaM serves as the phosphoryl donor. Is phosphorylated by phosphoenolpyruvate in an EI- and HPr-dependent reaction, and a phosphorelay system on histidine residues finally leads to phosphoryl transfer to DhaL and dihydroxyacetone.</text>
</comment>
<evidence type="ECO:0000256" key="4">
    <source>
        <dbReference type="ARBA" id="ARBA00022679"/>
    </source>
</evidence>
<dbReference type="RefSeq" id="WP_183859363.1">
    <property type="nucleotide sequence ID" value="NZ_JACHFH010000004.1"/>
</dbReference>
<gene>
    <name evidence="7" type="ORF">HNR32_000533</name>
</gene>
<dbReference type="EMBL" id="JACHFH010000004">
    <property type="protein sequence ID" value="MBB5335412.1"/>
    <property type="molecule type" value="Genomic_DNA"/>
</dbReference>
<comment type="caution">
    <text evidence="7">The sequence shown here is derived from an EMBL/GenBank/DDBJ whole genome shotgun (WGS) entry which is preliminary data.</text>
</comment>